<proteinExistence type="predicted"/>
<dbReference type="InterPro" id="IPR041667">
    <property type="entry name" value="Cupin_8"/>
</dbReference>
<organism evidence="2 3">
    <name type="scientific">Polarella glacialis</name>
    <name type="common">Dinoflagellate</name>
    <dbReference type="NCBI Taxonomy" id="89957"/>
    <lineage>
        <taxon>Eukaryota</taxon>
        <taxon>Sar</taxon>
        <taxon>Alveolata</taxon>
        <taxon>Dinophyceae</taxon>
        <taxon>Suessiales</taxon>
        <taxon>Suessiaceae</taxon>
        <taxon>Polarella</taxon>
    </lineage>
</organism>
<dbReference type="Pfam" id="PF20725">
    <property type="entry name" value="DUF6832"/>
    <property type="match status" value="1"/>
</dbReference>
<dbReference type="AlphaFoldDB" id="A0A813E6V0"/>
<feature type="non-terminal residue" evidence="2">
    <location>
        <position position="1"/>
    </location>
</feature>
<dbReference type="Gene3D" id="2.60.120.650">
    <property type="entry name" value="Cupin"/>
    <property type="match status" value="1"/>
</dbReference>
<dbReference type="InterPro" id="IPR049235">
    <property type="entry name" value="DUF6832"/>
</dbReference>
<evidence type="ECO:0000259" key="1">
    <source>
        <dbReference type="PROSITE" id="PS51184"/>
    </source>
</evidence>
<protein>
    <recommendedName>
        <fullName evidence="1">JmjC domain-containing protein</fullName>
    </recommendedName>
</protein>
<gene>
    <name evidence="2" type="ORF">PGLA1383_LOCUS16128</name>
</gene>
<dbReference type="InterPro" id="IPR003347">
    <property type="entry name" value="JmjC_dom"/>
</dbReference>
<dbReference type="PANTHER" id="PTHR12461">
    <property type="entry name" value="HYPOXIA-INDUCIBLE FACTOR 1 ALPHA INHIBITOR-RELATED"/>
    <property type="match status" value="1"/>
</dbReference>
<dbReference type="Pfam" id="PF13621">
    <property type="entry name" value="Cupin_8"/>
    <property type="match status" value="1"/>
</dbReference>
<dbReference type="OrthoDB" id="47172at2759"/>
<dbReference type="EMBL" id="CAJNNV010009689">
    <property type="protein sequence ID" value="CAE8597694.1"/>
    <property type="molecule type" value="Genomic_DNA"/>
</dbReference>
<evidence type="ECO:0000313" key="2">
    <source>
        <dbReference type="EMBL" id="CAE8597694.1"/>
    </source>
</evidence>
<dbReference type="PANTHER" id="PTHR12461:SF105">
    <property type="entry name" value="HYPOXIA-INDUCIBLE FACTOR 1-ALPHA INHIBITOR"/>
    <property type="match status" value="1"/>
</dbReference>
<evidence type="ECO:0000313" key="3">
    <source>
        <dbReference type="Proteomes" id="UP000654075"/>
    </source>
</evidence>
<sequence length="738" mass="81027">MLRRTKDRDRQKNAADGVLVRTVESSVSWAERAIGGRLSVLACAASLVIYSLCLRGLPWSSDEHDVLTELVAHGRPAVLRAEQLPADGLLAWTPDFIRVTASVLRDVWAMPVATSDTAGEFGHRPTRFTYHVTGRTLEPHLRTPWTPARHAKTNLSTDKFFGSCITGSKERYFYSASAEGADGRIHGDTETMVASFNYAVKAASNVAPSQQRPPTVNVWLSCAFTGVTTHYDMGHNLVLQTYGEKTFEVLPPKMLSRLAIPPAGHPYARQALEGSLEDQLAGEEDFLSFKLTKGDALYLPPLWAHRTTSGLGPSISVNVFLDSAAEEVAEQLVSLALPFEAHWRPQMMRGAIFLYLKSFLAAAGVSADAMRARWQRVELRGELLLLTKDQDDTAGLSACRWKSHDENETDALQATSLDISGEAIVVMMMCRFTVMLEAEKRCAPVSVVRKMGRRACIFEVSSCAAAFVVNFMGPKLPRAVTYLFLVATGQMRASLTSPLNFSSRERSRNVEGYAGVLCISLAFLSSASDLLLPTFSWEGKDLTPTDLADLASSDVMTDPAKVLRIYRRHVDSGATPEASVLIRAFAQLGFLFDPNSFFSTADRQLLTAHKDFRSLAHDLTKLHGELPDAAAPLLLYSMACLEYRCAPLLPSLLDSVQRSLPNWRTEALSLLLHSLASLGLASPSGAEPIVFDLVDGRRSEDYSQLCRQIVQELGRRALQVEEGLAQSSEWASDASLHD</sequence>
<accession>A0A813E6V0</accession>
<comment type="caution">
    <text evidence="2">The sequence shown here is derived from an EMBL/GenBank/DDBJ whole genome shotgun (WGS) entry which is preliminary data.</text>
</comment>
<dbReference type="Proteomes" id="UP000654075">
    <property type="component" value="Unassembled WGS sequence"/>
</dbReference>
<keyword evidence="3" id="KW-1185">Reference proteome</keyword>
<dbReference type="SMART" id="SM00558">
    <property type="entry name" value="JmjC"/>
    <property type="match status" value="1"/>
</dbReference>
<dbReference type="SUPFAM" id="SSF51197">
    <property type="entry name" value="Clavaminate synthase-like"/>
    <property type="match status" value="1"/>
</dbReference>
<reference evidence="2" key="1">
    <citation type="submission" date="2021-02" db="EMBL/GenBank/DDBJ databases">
        <authorList>
            <person name="Dougan E. K."/>
            <person name="Rhodes N."/>
            <person name="Thang M."/>
            <person name="Chan C."/>
        </authorList>
    </citation>
    <scope>NUCLEOTIDE SEQUENCE</scope>
</reference>
<feature type="domain" description="JmjC" evidence="1">
    <location>
        <begin position="178"/>
        <end position="336"/>
    </location>
</feature>
<dbReference type="PROSITE" id="PS51184">
    <property type="entry name" value="JMJC"/>
    <property type="match status" value="1"/>
</dbReference>
<name>A0A813E6V0_POLGL</name>